<dbReference type="Pfam" id="PF23622">
    <property type="entry name" value="LRR_At1g61320_AtMIF1"/>
    <property type="match status" value="1"/>
</dbReference>
<dbReference type="Proteomes" id="UP000197138">
    <property type="component" value="Unassembled WGS sequence"/>
</dbReference>
<organism evidence="2 3">
    <name type="scientific">Punica granatum</name>
    <name type="common">Pomegranate</name>
    <dbReference type="NCBI Taxonomy" id="22663"/>
    <lineage>
        <taxon>Eukaryota</taxon>
        <taxon>Viridiplantae</taxon>
        <taxon>Streptophyta</taxon>
        <taxon>Embryophyta</taxon>
        <taxon>Tracheophyta</taxon>
        <taxon>Spermatophyta</taxon>
        <taxon>Magnoliopsida</taxon>
        <taxon>eudicotyledons</taxon>
        <taxon>Gunneridae</taxon>
        <taxon>Pentapetalae</taxon>
        <taxon>rosids</taxon>
        <taxon>malvids</taxon>
        <taxon>Myrtales</taxon>
        <taxon>Lythraceae</taxon>
        <taxon>Punica</taxon>
    </lineage>
</organism>
<name>A0A218W8M6_PUNGR</name>
<feature type="domain" description="At1g61320/AtMIF1 LRR" evidence="1">
    <location>
        <begin position="95"/>
        <end position="347"/>
    </location>
</feature>
<proteinExistence type="predicted"/>
<reference evidence="3" key="1">
    <citation type="journal article" date="2017" name="Plant J.">
        <title>The pomegranate (Punica granatum L.) genome and the genomics of punicalagin biosynthesis.</title>
        <authorList>
            <person name="Qin G."/>
            <person name="Xu C."/>
            <person name="Ming R."/>
            <person name="Tang H."/>
            <person name="Guyot R."/>
            <person name="Kramer E.M."/>
            <person name="Hu Y."/>
            <person name="Yi X."/>
            <person name="Qi Y."/>
            <person name="Xu X."/>
            <person name="Gao Z."/>
            <person name="Pan H."/>
            <person name="Jian J."/>
            <person name="Tian Y."/>
            <person name="Yue Z."/>
            <person name="Xu Y."/>
        </authorList>
    </citation>
    <scope>NUCLEOTIDE SEQUENCE [LARGE SCALE GENOMIC DNA]</scope>
    <source>
        <strain evidence="3">cv. Dabenzi</strain>
    </source>
</reference>
<evidence type="ECO:0000313" key="3">
    <source>
        <dbReference type="Proteomes" id="UP000197138"/>
    </source>
</evidence>
<dbReference type="SUPFAM" id="SSF52047">
    <property type="entry name" value="RNI-like"/>
    <property type="match status" value="1"/>
</dbReference>
<dbReference type="EMBL" id="MTKT01004939">
    <property type="protein sequence ID" value="OWM69145.1"/>
    <property type="molecule type" value="Genomic_DNA"/>
</dbReference>
<dbReference type="AlphaFoldDB" id="A0A218W8M6"/>
<dbReference type="PANTHER" id="PTHR34145">
    <property type="entry name" value="OS02G0105600 PROTEIN"/>
    <property type="match status" value="1"/>
</dbReference>
<protein>
    <recommendedName>
        <fullName evidence="1">At1g61320/AtMIF1 LRR domain-containing protein</fullName>
    </recommendedName>
</protein>
<evidence type="ECO:0000313" key="2">
    <source>
        <dbReference type="EMBL" id="OWM69145.1"/>
    </source>
</evidence>
<sequence length="353" mass="40620">MKRSLNHPMNRGVERHKYICWVNQVIAASRGRALNYLDKFRVHFYLDARHSHEVCSWVQFALEKGAQHLELNCFQGNGSKKRRNCSFPMLQPGPLSSIGQLKSVSLNQVSIDSEKLDRLLSTCKSLETLRVSWSHALTHLEVVSPDPLQLKSLELSFCSKLETVVITAPTPDLVSLHCHGSERGVTKLHLKCAPRLVDLLIGGCRDIARLAPQPSLSFYLAQLESLSVTLQRKIYPRVPDGIFWRLPEMKNLKHLTVLVDDKNYYYKDLYDVNFLIRKAPFLEHLTVHARCCMQFQDARRRKLKPKHPLQHLRMAKYVGFRGFRGDEQLILHLLQTAVSPEKLIIDFQDPMPL</sequence>
<accession>A0A218W8M6</accession>
<dbReference type="PANTHER" id="PTHR34145:SF68">
    <property type="entry name" value="FBD DOMAIN-CONTAINING PROTEIN"/>
    <property type="match status" value="1"/>
</dbReference>
<gene>
    <name evidence="2" type="ORF">CDL15_Pgr025332</name>
</gene>
<dbReference type="InterPro" id="IPR032675">
    <property type="entry name" value="LRR_dom_sf"/>
</dbReference>
<comment type="caution">
    <text evidence="2">The sequence shown here is derived from an EMBL/GenBank/DDBJ whole genome shotgun (WGS) entry which is preliminary data.</text>
</comment>
<dbReference type="InterPro" id="IPR055357">
    <property type="entry name" value="LRR_At1g61320_AtMIF1"/>
</dbReference>
<dbReference type="InterPro" id="IPR053772">
    <property type="entry name" value="At1g61320/At1g61330-like"/>
</dbReference>
<evidence type="ECO:0000259" key="1">
    <source>
        <dbReference type="Pfam" id="PF23622"/>
    </source>
</evidence>
<dbReference type="Gene3D" id="3.80.10.10">
    <property type="entry name" value="Ribonuclease Inhibitor"/>
    <property type="match status" value="1"/>
</dbReference>